<name>Q0W4U9_METAR</name>
<evidence type="ECO:0000313" key="1">
    <source>
        <dbReference type="EMBL" id="CAJ36594.1"/>
    </source>
</evidence>
<dbReference type="EMBL" id="AM114193">
    <property type="protein sequence ID" value="CAJ36594.1"/>
    <property type="molecule type" value="Genomic_DNA"/>
</dbReference>
<evidence type="ECO:0000313" key="2">
    <source>
        <dbReference type="Proteomes" id="UP000000663"/>
    </source>
</evidence>
<accession>Q0W4U9</accession>
<dbReference type="Proteomes" id="UP000000663">
    <property type="component" value="Chromosome"/>
</dbReference>
<dbReference type="GeneID" id="5143325"/>
<evidence type="ECO:0008006" key="3">
    <source>
        <dbReference type="Google" id="ProtNLM"/>
    </source>
</evidence>
<keyword evidence="2" id="KW-1185">Reference proteome</keyword>
<dbReference type="InterPro" id="IPR005358">
    <property type="entry name" value="Puta_zinc/iron-chelating_dom"/>
</dbReference>
<organism evidence="1 2">
    <name type="scientific">Methanocella arvoryzae (strain DSM 22066 / NBRC 105507 / MRE50)</name>
    <dbReference type="NCBI Taxonomy" id="351160"/>
    <lineage>
        <taxon>Archaea</taxon>
        <taxon>Methanobacteriati</taxon>
        <taxon>Methanobacteriota</taxon>
        <taxon>Stenosarchaea group</taxon>
        <taxon>Methanomicrobia</taxon>
        <taxon>Methanocellales</taxon>
        <taxon>Methanocellaceae</taxon>
        <taxon>Methanocella</taxon>
    </lineage>
</organism>
<dbReference type="RefSeq" id="WP_012035953.1">
    <property type="nucleotide sequence ID" value="NC_009464.1"/>
</dbReference>
<sequence length="207" mass="24033">MSHAEIEEFFRQNPGIYAAACEDDLDQLRRIYELYPDQVRLLREEEAVEASRFECRRCGTCCATVRFIPVCHADVLRWVAQKRWDILNQVVVDRTRTPLMAIWGKESIARARASAAAALEGQEIDENLRRHVTQVLYVTDLVESAVYTAREDNRCIFFSVESNCCIIHDTKPRVCDKFPYYIGKFTDPKLLEYDFCPGLKEIKEQKA</sequence>
<dbReference type="KEGG" id="rci:RCIX1305"/>
<dbReference type="OrthoDB" id="36424at2157"/>
<dbReference type="Pfam" id="PF03692">
    <property type="entry name" value="CxxCxxCC"/>
    <property type="match status" value="1"/>
</dbReference>
<reference evidence="1 2" key="1">
    <citation type="journal article" date="2006" name="Science">
        <title>Genome of rice cluster I archaea -- the key methane producers in the rice rhizosphere.</title>
        <authorList>
            <person name="Erkel C."/>
            <person name="Kube M."/>
            <person name="Reinhardt R."/>
            <person name="Liesack W."/>
        </authorList>
    </citation>
    <scope>NUCLEOTIDE SEQUENCE [LARGE SCALE GENOMIC DNA]</scope>
    <source>
        <strain evidence="2">DSM 22066 / NBRC 105507 / MRE50</strain>
    </source>
</reference>
<dbReference type="AlphaFoldDB" id="Q0W4U9"/>
<dbReference type="eggNOG" id="arCOG02579">
    <property type="taxonomic scope" value="Archaea"/>
</dbReference>
<proteinExistence type="predicted"/>
<gene>
    <name evidence="1" type="ORF">RCIX1305</name>
</gene>
<protein>
    <recommendedName>
        <fullName evidence="3">Fe-S-cluster oxidoreductase</fullName>
    </recommendedName>
</protein>